<name>A0A816GBY0_9BILA</name>
<proteinExistence type="predicted"/>
<organism evidence="1 2">
    <name type="scientific">Rotaria magnacalcarata</name>
    <dbReference type="NCBI Taxonomy" id="392030"/>
    <lineage>
        <taxon>Eukaryota</taxon>
        <taxon>Metazoa</taxon>
        <taxon>Spiralia</taxon>
        <taxon>Gnathifera</taxon>
        <taxon>Rotifera</taxon>
        <taxon>Eurotatoria</taxon>
        <taxon>Bdelloidea</taxon>
        <taxon>Philodinida</taxon>
        <taxon>Philodinidae</taxon>
        <taxon>Rotaria</taxon>
    </lineage>
</organism>
<dbReference type="OrthoDB" id="10160627at2759"/>
<dbReference type="AlphaFoldDB" id="A0A816GBY0"/>
<gene>
    <name evidence="1" type="ORF">KQP761_LOCUS34533</name>
</gene>
<reference evidence="1" key="1">
    <citation type="submission" date="2021-02" db="EMBL/GenBank/DDBJ databases">
        <authorList>
            <person name="Nowell W R."/>
        </authorList>
    </citation>
    <scope>NUCLEOTIDE SEQUENCE</scope>
</reference>
<evidence type="ECO:0000313" key="2">
    <source>
        <dbReference type="Proteomes" id="UP000663834"/>
    </source>
</evidence>
<comment type="caution">
    <text evidence="1">The sequence shown here is derived from an EMBL/GenBank/DDBJ whole genome shotgun (WGS) entry which is preliminary data.</text>
</comment>
<sequence>MKYFQQHQILFHADFQLLLIRYGMIALENIMVLLSVSKLAKPNEIKSYSKTIFCLNLLIMKKKLCITATNLSQLLNHVLKLERLKRITDMMTIIKNYIHLHPINTFNALNALKLEFDFNNYDMKFLRDLKLLNRKVSKIIDEEQEQEDQNQHKFHSAIDEDFDLDAYNELFKTKELQSNINFAEEQNIEDYDKQDQRENVKQQMNTYSDIIQKEFKNVLNDQKYRQELIKYVHTQIIDIEQITNEINIDSEKQEIFHNLNNQFYKCKNDFNQIQKHEYFEIQPIFRTHLELAIRTLDIDLQLIGQILNCKTLTDIIPNKSSIIIKTSLQSMAPIELQIGKNIT</sequence>
<evidence type="ECO:0000313" key="1">
    <source>
        <dbReference type="EMBL" id="CAF1672308.1"/>
    </source>
</evidence>
<dbReference type="EMBL" id="CAJNOW010019410">
    <property type="protein sequence ID" value="CAF1672308.1"/>
    <property type="molecule type" value="Genomic_DNA"/>
</dbReference>
<dbReference type="Proteomes" id="UP000663834">
    <property type="component" value="Unassembled WGS sequence"/>
</dbReference>
<protein>
    <submittedName>
        <fullName evidence="1">Uncharacterized protein</fullName>
    </submittedName>
</protein>
<accession>A0A816GBY0</accession>